<sequence length="130" mass="15051">MQERTMTDQEKDVLKQIALLADPACRWGLTIWYNPEIPAERAACYMVGLAAPNKTWENEVNCTKEQLDGIRDFADFLESQDALRCMKRKAKDNGEYYVVYEVCVPGFDSVYKRIDPEGYEKALQIIKNEM</sequence>
<proteinExistence type="predicted"/>
<keyword evidence="2" id="KW-1185">Reference proteome</keyword>
<dbReference type="EMBL" id="CAAHFH010000002">
    <property type="protein sequence ID" value="VGO22044.1"/>
    <property type="molecule type" value="Genomic_DNA"/>
</dbReference>
<protein>
    <submittedName>
        <fullName evidence="1">Uncharacterized protein</fullName>
    </submittedName>
</protein>
<organism evidence="1 2">
    <name type="scientific">Pontiella sulfatireligans</name>
    <dbReference type="NCBI Taxonomy" id="2750658"/>
    <lineage>
        <taxon>Bacteria</taxon>
        <taxon>Pseudomonadati</taxon>
        <taxon>Kiritimatiellota</taxon>
        <taxon>Kiritimatiellia</taxon>
        <taxon>Kiritimatiellales</taxon>
        <taxon>Pontiellaceae</taxon>
        <taxon>Pontiella</taxon>
    </lineage>
</organism>
<evidence type="ECO:0000313" key="2">
    <source>
        <dbReference type="Proteomes" id="UP000346198"/>
    </source>
</evidence>
<evidence type="ECO:0000313" key="1">
    <source>
        <dbReference type="EMBL" id="VGO22044.1"/>
    </source>
</evidence>
<dbReference type="AlphaFoldDB" id="A0A6C2US09"/>
<gene>
    <name evidence="1" type="ORF">SCARR_04125</name>
</gene>
<accession>A0A6C2US09</accession>
<dbReference type="Proteomes" id="UP000346198">
    <property type="component" value="Unassembled WGS sequence"/>
</dbReference>
<dbReference type="RefSeq" id="WP_136063461.1">
    <property type="nucleotide sequence ID" value="NZ_CAAHFH010000002.1"/>
</dbReference>
<name>A0A6C2US09_9BACT</name>
<reference evidence="1 2" key="1">
    <citation type="submission" date="2019-04" db="EMBL/GenBank/DDBJ databases">
        <authorList>
            <person name="Van Vliet M D."/>
        </authorList>
    </citation>
    <scope>NUCLEOTIDE SEQUENCE [LARGE SCALE GENOMIC DNA]</scope>
    <source>
        <strain evidence="1 2">F21</strain>
    </source>
</reference>